<feature type="compositionally biased region" description="Acidic residues" evidence="1">
    <location>
        <begin position="89"/>
        <end position="103"/>
    </location>
</feature>
<comment type="caution">
    <text evidence="2">The sequence shown here is derived from an EMBL/GenBank/DDBJ whole genome shotgun (WGS) entry which is preliminary data.</text>
</comment>
<evidence type="ECO:0000256" key="1">
    <source>
        <dbReference type="SAM" id="MobiDB-lite"/>
    </source>
</evidence>
<protein>
    <submittedName>
        <fullName evidence="2">Uncharacterized protein</fullName>
    </submittedName>
</protein>
<accession>A0A167WB24</accession>
<keyword evidence="3" id="KW-1185">Reference proteome</keyword>
<evidence type="ECO:0000313" key="2">
    <source>
        <dbReference type="EMBL" id="OAA63564.1"/>
    </source>
</evidence>
<dbReference type="Proteomes" id="UP000076874">
    <property type="component" value="Unassembled WGS sequence"/>
</dbReference>
<name>A0A167WB24_9HYPO</name>
<evidence type="ECO:0000313" key="3">
    <source>
        <dbReference type="Proteomes" id="UP000076874"/>
    </source>
</evidence>
<dbReference type="EMBL" id="AZHD01000005">
    <property type="protein sequence ID" value="OAA63564.1"/>
    <property type="molecule type" value="Genomic_DNA"/>
</dbReference>
<dbReference type="AlphaFoldDB" id="A0A167WB24"/>
<gene>
    <name evidence="2" type="ORF">SPI_03727</name>
</gene>
<proteinExistence type="predicted"/>
<sequence>MADPVDYEAIIEALRRGREEDRQALRIARLEIIQAQQAQRDAEAVAAQAATRDYKLLPYMMLLSYGGECMTLARKAQLAAQGGQGGDTSGDEPAEEPDDDPESDGFPHRPRLKALAPITVPANVDLHKETARTLDELWDLGDLGLRETDDNRANVLWSSELQRVVKIDFDHAYFVVPAKGGQMANGPANGAGPGKKRVLDDITAPEGASSEPGGKRVRAEADGEAVAIVEAWLGRAMPSVPRRPACHFAP</sequence>
<feature type="region of interest" description="Disordered" evidence="1">
    <location>
        <begin position="80"/>
        <end position="110"/>
    </location>
</feature>
<organism evidence="2 3">
    <name type="scientific">Niveomyces insectorum RCEF 264</name>
    <dbReference type="NCBI Taxonomy" id="1081102"/>
    <lineage>
        <taxon>Eukaryota</taxon>
        <taxon>Fungi</taxon>
        <taxon>Dikarya</taxon>
        <taxon>Ascomycota</taxon>
        <taxon>Pezizomycotina</taxon>
        <taxon>Sordariomycetes</taxon>
        <taxon>Hypocreomycetidae</taxon>
        <taxon>Hypocreales</taxon>
        <taxon>Cordycipitaceae</taxon>
        <taxon>Niveomyces</taxon>
    </lineage>
</organism>
<reference evidence="2 3" key="1">
    <citation type="journal article" date="2016" name="Genome Biol. Evol.">
        <title>Divergent and convergent evolution of fungal pathogenicity.</title>
        <authorList>
            <person name="Shang Y."/>
            <person name="Xiao G."/>
            <person name="Zheng P."/>
            <person name="Cen K."/>
            <person name="Zhan S."/>
            <person name="Wang C."/>
        </authorList>
    </citation>
    <scope>NUCLEOTIDE SEQUENCE [LARGE SCALE GENOMIC DNA]</scope>
    <source>
        <strain evidence="2 3">RCEF 264</strain>
    </source>
</reference>